<evidence type="ECO:0000256" key="1">
    <source>
        <dbReference type="ARBA" id="ARBA00010746"/>
    </source>
</evidence>
<name>A0A4D6LNU3_VIGUN</name>
<dbReference type="Gene3D" id="2.40.480.10">
    <property type="entry name" value="Allene oxide cyclase-like"/>
    <property type="match status" value="1"/>
</dbReference>
<dbReference type="GO" id="GO:0009699">
    <property type="term" value="P:phenylpropanoid biosynthetic process"/>
    <property type="evidence" value="ECO:0007669"/>
    <property type="project" value="UniProtKB-ARBA"/>
</dbReference>
<dbReference type="AlphaFoldDB" id="A0A4D6LNU3"/>
<dbReference type="PANTHER" id="PTHR46215:SF17">
    <property type="entry name" value="DIRIGENT PROTEIN"/>
    <property type="match status" value="1"/>
</dbReference>
<evidence type="ECO:0000256" key="2">
    <source>
        <dbReference type="ARBA" id="ARBA00011738"/>
    </source>
</evidence>
<comment type="subcellular location">
    <subcellularLocation>
        <location evidence="4">Secreted</location>
        <location evidence="4">Extracellular space</location>
        <location evidence="4">Apoplast</location>
    </subcellularLocation>
</comment>
<gene>
    <name evidence="5" type="ORF">DEO72_LG4g1172</name>
</gene>
<accession>A0A4D6LNU3</accession>
<evidence type="ECO:0000256" key="3">
    <source>
        <dbReference type="ARBA" id="ARBA00022525"/>
    </source>
</evidence>
<dbReference type="InterPro" id="IPR004265">
    <property type="entry name" value="Dirigent"/>
</dbReference>
<reference evidence="5 6" key="1">
    <citation type="submission" date="2019-04" db="EMBL/GenBank/DDBJ databases">
        <title>An improved genome assembly and genetic linkage map for asparagus bean, Vigna unguiculata ssp. sesquipedialis.</title>
        <authorList>
            <person name="Xia Q."/>
            <person name="Zhang R."/>
            <person name="Dong Y."/>
        </authorList>
    </citation>
    <scope>NUCLEOTIDE SEQUENCE [LARGE SCALE GENOMIC DNA]</scope>
    <source>
        <tissue evidence="5">Leaf</tissue>
    </source>
</reference>
<evidence type="ECO:0000256" key="4">
    <source>
        <dbReference type="RuleBase" id="RU363099"/>
    </source>
</evidence>
<comment type="similarity">
    <text evidence="1 4">Belongs to the plant dirigent protein family.</text>
</comment>
<dbReference type="Pfam" id="PF03018">
    <property type="entry name" value="Dirigent"/>
    <property type="match status" value="1"/>
</dbReference>
<dbReference type="Proteomes" id="UP000501690">
    <property type="component" value="Linkage Group LG4"/>
</dbReference>
<dbReference type="PANTHER" id="PTHR46215">
    <property type="entry name" value="DIRIGENT PROTEIN 24-RELATED"/>
    <property type="match status" value="1"/>
</dbReference>
<dbReference type="GO" id="GO:0048046">
    <property type="term" value="C:apoplast"/>
    <property type="evidence" value="ECO:0007669"/>
    <property type="project" value="UniProtKB-SubCell"/>
</dbReference>
<protein>
    <recommendedName>
        <fullName evidence="4">Dirigent protein</fullName>
    </recommendedName>
</protein>
<keyword evidence="4" id="KW-0052">Apoplast</keyword>
<evidence type="ECO:0000313" key="5">
    <source>
        <dbReference type="EMBL" id="QCD90217.1"/>
    </source>
</evidence>
<proteinExistence type="inferred from homology"/>
<sequence>MNFLDLTSPLLETSPPLEISPPLKTLSPKTSTLCCRQKSLVAISIPCSNVDLHHRPRQCDFVAATPPNEVEFHAPTRRSCSHKSLVATSIPCSNVDLHHRPRKCDFVAATPPKEVEITFLMRDVLNGSSTQYSEKPTTVNVTDQIPQSTATIPLNNAPSKTLDLSTIGFSFPTRATLQELEYGSITSIDEDMLESDGDKVKNVGKAEGVYVVSSKDGSSHIVAITASFLKGDALRLFGVLKIDVFESHVAIIGGTRKYYDANGYVAVKVVHKASVMAEPKPIRRRWQFCNFSNLYCFGSTNNWCPPQFTPLSHFLPHQFSRHDLISSSTPLLLETHHNALTLLPNHTVDDDDAICDGHLHNHKLKNATLDTALCDDHLHNHKLKNATL</sequence>
<organism evidence="5 6">
    <name type="scientific">Vigna unguiculata</name>
    <name type="common">Cowpea</name>
    <dbReference type="NCBI Taxonomy" id="3917"/>
    <lineage>
        <taxon>Eukaryota</taxon>
        <taxon>Viridiplantae</taxon>
        <taxon>Streptophyta</taxon>
        <taxon>Embryophyta</taxon>
        <taxon>Tracheophyta</taxon>
        <taxon>Spermatophyta</taxon>
        <taxon>Magnoliopsida</taxon>
        <taxon>eudicotyledons</taxon>
        <taxon>Gunneridae</taxon>
        <taxon>Pentapetalae</taxon>
        <taxon>rosids</taxon>
        <taxon>fabids</taxon>
        <taxon>Fabales</taxon>
        <taxon>Fabaceae</taxon>
        <taxon>Papilionoideae</taxon>
        <taxon>50 kb inversion clade</taxon>
        <taxon>NPAAA clade</taxon>
        <taxon>indigoferoid/millettioid clade</taxon>
        <taxon>Phaseoleae</taxon>
        <taxon>Vigna</taxon>
    </lineage>
</organism>
<keyword evidence="6" id="KW-1185">Reference proteome</keyword>
<keyword evidence="3 4" id="KW-0964">Secreted</keyword>
<comment type="function">
    <text evidence="4">Dirigent proteins impart stereoselectivity on the phenoxy radical-coupling reaction, yielding optically active lignans from two molecules of coniferyl alcohol in the biosynthesis of lignans, flavonolignans, and alkaloids and thus plays a central role in plant secondary metabolism.</text>
</comment>
<evidence type="ECO:0000313" key="6">
    <source>
        <dbReference type="Proteomes" id="UP000501690"/>
    </source>
</evidence>
<dbReference type="EMBL" id="CP039348">
    <property type="protein sequence ID" value="QCD90217.1"/>
    <property type="molecule type" value="Genomic_DNA"/>
</dbReference>
<comment type="subunit">
    <text evidence="2 4">Homodimer.</text>
</comment>
<dbReference type="InterPro" id="IPR044859">
    <property type="entry name" value="Allene_oxi_cyc_Dirigent"/>
</dbReference>